<keyword evidence="6 10" id="KW-1133">Transmembrane helix</keyword>
<dbReference type="Gene3D" id="1.20.1080.10">
    <property type="entry name" value="Glycerol uptake facilitator protein"/>
    <property type="match status" value="1"/>
</dbReference>
<evidence type="ECO:0000256" key="9">
    <source>
        <dbReference type="RuleBase" id="RU000477"/>
    </source>
</evidence>
<keyword evidence="12" id="KW-1185">Reference proteome</keyword>
<sequence length="282" mass="29291">MDPETGADSAPPSSPPTVFQRFKANWGDYVAEAIGAGTIVLFGSGASLQLQLYGAGDVLTAHLGWAIGVGLGAYVAGPISGGHINPAVTIAQAVFRRFPLRKVPGYLLAQTLGCFIAAWIIYTNYSEAIDHFEPNGGRAVFGTNATAGNFISIPAPGISLWSAFHDEFLGTALLVGGIFAFTNPALPGHALAFAIFFLLLAIANGVGAQTGAAINPARDFGPRLALATLGYPIKDLFGHNSGYWLHGIWAANILGGLVGAGLVDLLLYTGADSIFNRPPELP</sequence>
<dbReference type="Proteomes" id="UP000245884">
    <property type="component" value="Unassembled WGS sequence"/>
</dbReference>
<dbReference type="SUPFAM" id="SSF81338">
    <property type="entry name" value="Aquaporin-like"/>
    <property type="match status" value="1"/>
</dbReference>
<dbReference type="InterPro" id="IPR050363">
    <property type="entry name" value="MIP/Aquaporin"/>
</dbReference>
<reference evidence="11 12" key="1">
    <citation type="journal article" date="2018" name="Mol. Biol. Evol.">
        <title>Broad Genomic Sampling Reveals a Smut Pathogenic Ancestry of the Fungal Clade Ustilaginomycotina.</title>
        <authorList>
            <person name="Kijpornyongpan T."/>
            <person name="Mondo S.J."/>
            <person name="Barry K."/>
            <person name="Sandor L."/>
            <person name="Lee J."/>
            <person name="Lipzen A."/>
            <person name="Pangilinan J."/>
            <person name="LaButti K."/>
            <person name="Hainaut M."/>
            <person name="Henrissat B."/>
            <person name="Grigoriev I.V."/>
            <person name="Spatafora J.W."/>
            <person name="Aime M.C."/>
        </authorList>
    </citation>
    <scope>NUCLEOTIDE SEQUENCE [LARGE SCALE GENOMIC DNA]</scope>
    <source>
        <strain evidence="11 12">MCA 5214</strain>
    </source>
</reference>
<dbReference type="PANTHER" id="PTHR43829:SF9">
    <property type="entry name" value="AQUAPORIN-9"/>
    <property type="match status" value="1"/>
</dbReference>
<evidence type="ECO:0000256" key="8">
    <source>
        <dbReference type="ARBA" id="ARBA00034651"/>
    </source>
</evidence>
<dbReference type="EMBL" id="KZ819673">
    <property type="protein sequence ID" value="PWN25937.1"/>
    <property type="molecule type" value="Genomic_DNA"/>
</dbReference>
<keyword evidence="3 9" id="KW-0813">Transport</keyword>
<evidence type="ECO:0000256" key="6">
    <source>
        <dbReference type="ARBA" id="ARBA00022989"/>
    </source>
</evidence>
<dbReference type="STRING" id="1569628.A0A316UL06"/>
<protein>
    <submittedName>
        <fullName evidence="11">Aquaporin-like protein</fullName>
    </submittedName>
</protein>
<feature type="transmembrane region" description="Helical" evidence="10">
    <location>
        <begin position="243"/>
        <end position="267"/>
    </location>
</feature>
<feature type="transmembrane region" description="Helical" evidence="10">
    <location>
        <begin position="168"/>
        <end position="186"/>
    </location>
</feature>
<organism evidence="11 12">
    <name type="scientific">Jaminaea rosea</name>
    <dbReference type="NCBI Taxonomy" id="1569628"/>
    <lineage>
        <taxon>Eukaryota</taxon>
        <taxon>Fungi</taxon>
        <taxon>Dikarya</taxon>
        <taxon>Basidiomycota</taxon>
        <taxon>Ustilaginomycotina</taxon>
        <taxon>Exobasidiomycetes</taxon>
        <taxon>Microstromatales</taxon>
        <taxon>Microstromatales incertae sedis</taxon>
        <taxon>Jaminaea</taxon>
    </lineage>
</organism>
<dbReference type="InterPro" id="IPR023271">
    <property type="entry name" value="Aquaporin-like"/>
</dbReference>
<dbReference type="GO" id="GO:0015250">
    <property type="term" value="F:water channel activity"/>
    <property type="evidence" value="ECO:0007669"/>
    <property type="project" value="TreeGrafter"/>
</dbReference>
<evidence type="ECO:0000256" key="2">
    <source>
        <dbReference type="ARBA" id="ARBA00006175"/>
    </source>
</evidence>
<gene>
    <name evidence="11" type="ORF">BDZ90DRAFT_261721</name>
</gene>
<keyword evidence="5" id="KW-0677">Repeat</keyword>
<dbReference type="PRINTS" id="PR00783">
    <property type="entry name" value="MINTRINSICP"/>
</dbReference>
<accession>A0A316UL06</accession>
<dbReference type="InterPro" id="IPR022357">
    <property type="entry name" value="MIP_CS"/>
</dbReference>
<comment type="similarity">
    <text evidence="2 9">Belongs to the MIP/aquaporin (TC 1.A.8) family.</text>
</comment>
<dbReference type="RefSeq" id="XP_025360549.1">
    <property type="nucleotide sequence ID" value="XM_025508406.1"/>
</dbReference>
<dbReference type="PANTHER" id="PTHR43829">
    <property type="entry name" value="AQUAPORIN OR AQUAGLYCEROPORIN RELATED"/>
    <property type="match status" value="1"/>
</dbReference>
<dbReference type="OrthoDB" id="3222at2759"/>
<evidence type="ECO:0000256" key="4">
    <source>
        <dbReference type="ARBA" id="ARBA00022692"/>
    </source>
</evidence>
<evidence type="ECO:0000256" key="5">
    <source>
        <dbReference type="ARBA" id="ARBA00022737"/>
    </source>
</evidence>
<dbReference type="GeneID" id="37030229"/>
<evidence type="ECO:0000256" key="10">
    <source>
        <dbReference type="SAM" id="Phobius"/>
    </source>
</evidence>
<keyword evidence="4 9" id="KW-0812">Transmembrane</keyword>
<evidence type="ECO:0000313" key="12">
    <source>
        <dbReference type="Proteomes" id="UP000245884"/>
    </source>
</evidence>
<comment type="subcellular location">
    <subcellularLocation>
        <location evidence="1">Membrane</location>
        <topology evidence="1">Multi-pass membrane protein</topology>
    </subcellularLocation>
</comment>
<dbReference type="PROSITE" id="PS00221">
    <property type="entry name" value="MIP"/>
    <property type="match status" value="1"/>
</dbReference>
<keyword evidence="7 10" id="KW-0472">Membrane</keyword>
<dbReference type="GO" id="GO:0015254">
    <property type="term" value="F:glycerol channel activity"/>
    <property type="evidence" value="ECO:0007669"/>
    <property type="project" value="TreeGrafter"/>
</dbReference>
<proteinExistence type="inferred from homology"/>
<evidence type="ECO:0000256" key="7">
    <source>
        <dbReference type="ARBA" id="ARBA00023136"/>
    </source>
</evidence>
<evidence type="ECO:0000256" key="3">
    <source>
        <dbReference type="ARBA" id="ARBA00022448"/>
    </source>
</evidence>
<feature type="transmembrane region" description="Helical" evidence="10">
    <location>
        <begin position="105"/>
        <end position="122"/>
    </location>
</feature>
<name>A0A316UL06_9BASI</name>
<feature type="transmembrane region" description="Helical" evidence="10">
    <location>
        <begin position="193"/>
        <end position="214"/>
    </location>
</feature>
<dbReference type="AlphaFoldDB" id="A0A316UL06"/>
<comment type="catalytic activity">
    <reaction evidence="8">
        <text>H2O(in) = H2O(out)</text>
        <dbReference type="Rhea" id="RHEA:29667"/>
        <dbReference type="ChEBI" id="CHEBI:15377"/>
    </reaction>
</comment>
<evidence type="ECO:0000256" key="1">
    <source>
        <dbReference type="ARBA" id="ARBA00004141"/>
    </source>
</evidence>
<dbReference type="GO" id="GO:0005886">
    <property type="term" value="C:plasma membrane"/>
    <property type="evidence" value="ECO:0007669"/>
    <property type="project" value="TreeGrafter"/>
</dbReference>
<dbReference type="Pfam" id="PF00230">
    <property type="entry name" value="MIP"/>
    <property type="match status" value="1"/>
</dbReference>
<dbReference type="InterPro" id="IPR000425">
    <property type="entry name" value="MIP"/>
</dbReference>
<evidence type="ECO:0000313" key="11">
    <source>
        <dbReference type="EMBL" id="PWN25937.1"/>
    </source>
</evidence>